<proteinExistence type="predicted"/>
<organism evidence="3 4">
    <name type="scientific">Ditylenchus dipsaci</name>
    <dbReference type="NCBI Taxonomy" id="166011"/>
    <lineage>
        <taxon>Eukaryota</taxon>
        <taxon>Metazoa</taxon>
        <taxon>Ecdysozoa</taxon>
        <taxon>Nematoda</taxon>
        <taxon>Chromadorea</taxon>
        <taxon>Rhabditida</taxon>
        <taxon>Tylenchina</taxon>
        <taxon>Tylenchomorpha</taxon>
        <taxon>Sphaerularioidea</taxon>
        <taxon>Anguinidae</taxon>
        <taxon>Anguininae</taxon>
        <taxon>Ditylenchus</taxon>
    </lineage>
</organism>
<evidence type="ECO:0000256" key="2">
    <source>
        <dbReference type="SAM" id="Phobius"/>
    </source>
</evidence>
<feature type="region of interest" description="Disordered" evidence="1">
    <location>
        <begin position="100"/>
        <end position="124"/>
    </location>
</feature>
<evidence type="ECO:0000313" key="4">
    <source>
        <dbReference type="WBParaSite" id="jg26078"/>
    </source>
</evidence>
<reference evidence="4" key="1">
    <citation type="submission" date="2022-11" db="UniProtKB">
        <authorList>
            <consortium name="WormBaseParasite"/>
        </authorList>
    </citation>
    <scope>IDENTIFICATION</scope>
</reference>
<sequence>MVTFFDLGDNTEPTIAMMIMLYFELFVIVIVIVAAISLLFAFRREYPKKLAFGFDYTQHATERSDLDSPSMLKSFSASKNRKKITASYIPSQGTAGYVPSYPAKSPDKISERSKGMPAEARGNAMDGVQSVSMPKEMLPSKEMHMMYVTAKEHKSKNTSQKQAETSASESGTQSVSSANYGSKKIS</sequence>
<keyword evidence="2" id="KW-0472">Membrane</keyword>
<accession>A0A915E5S7</accession>
<name>A0A915E5S7_9BILA</name>
<feature type="region of interest" description="Disordered" evidence="1">
    <location>
        <begin position="148"/>
        <end position="186"/>
    </location>
</feature>
<feature type="compositionally biased region" description="Polar residues" evidence="1">
    <location>
        <begin position="157"/>
        <end position="180"/>
    </location>
</feature>
<keyword evidence="2" id="KW-0812">Transmembrane</keyword>
<dbReference type="AlphaFoldDB" id="A0A915E5S7"/>
<dbReference type="WBParaSite" id="jg26078">
    <property type="protein sequence ID" value="jg26078"/>
    <property type="gene ID" value="jg26078"/>
</dbReference>
<evidence type="ECO:0000256" key="1">
    <source>
        <dbReference type="SAM" id="MobiDB-lite"/>
    </source>
</evidence>
<evidence type="ECO:0000313" key="3">
    <source>
        <dbReference type="Proteomes" id="UP000887574"/>
    </source>
</evidence>
<keyword evidence="2" id="KW-1133">Transmembrane helix</keyword>
<feature type="compositionally biased region" description="Basic and acidic residues" evidence="1">
    <location>
        <begin position="105"/>
        <end position="114"/>
    </location>
</feature>
<dbReference type="Proteomes" id="UP000887574">
    <property type="component" value="Unplaced"/>
</dbReference>
<protein>
    <submittedName>
        <fullName evidence="4">NADH dehydrogenase subunit 3</fullName>
    </submittedName>
</protein>
<feature type="transmembrane region" description="Helical" evidence="2">
    <location>
        <begin position="15"/>
        <end position="42"/>
    </location>
</feature>
<keyword evidence="3" id="KW-1185">Reference proteome</keyword>